<dbReference type="GO" id="GO:0004540">
    <property type="term" value="F:RNA nuclease activity"/>
    <property type="evidence" value="ECO:0007669"/>
    <property type="project" value="InterPro"/>
</dbReference>
<reference evidence="6 7" key="1">
    <citation type="submission" date="2019-06" db="EMBL/GenBank/DDBJ databases">
        <title>Whole genome shotgun sequence of Glutamicibacter uratoxydans NBRC 15515.</title>
        <authorList>
            <person name="Hosoyama A."/>
            <person name="Uohara A."/>
            <person name="Ohji S."/>
            <person name="Ichikawa N."/>
        </authorList>
    </citation>
    <scope>NUCLEOTIDE SEQUENCE [LARGE SCALE GENOMIC DNA]</scope>
    <source>
        <strain evidence="6 7">NBRC 15515</strain>
    </source>
</reference>
<dbReference type="AlphaFoldDB" id="A0A4Y4DJI2"/>
<evidence type="ECO:0008006" key="8">
    <source>
        <dbReference type="Google" id="ProtNLM"/>
    </source>
</evidence>
<keyword evidence="5" id="KW-0378">Hydrolase</keyword>
<keyword evidence="1" id="KW-0597">Phosphoprotein</keyword>
<dbReference type="GO" id="GO:0110001">
    <property type="term" value="C:toxin-antitoxin complex"/>
    <property type="evidence" value="ECO:0007669"/>
    <property type="project" value="InterPro"/>
</dbReference>
<dbReference type="GO" id="GO:0016787">
    <property type="term" value="F:hydrolase activity"/>
    <property type="evidence" value="ECO:0007669"/>
    <property type="project" value="UniProtKB-KW"/>
</dbReference>
<dbReference type="PANTHER" id="PTHR34139">
    <property type="entry name" value="UPF0331 PROTEIN MJ0127"/>
    <property type="match status" value="1"/>
</dbReference>
<proteinExistence type="predicted"/>
<dbReference type="Proteomes" id="UP000316612">
    <property type="component" value="Unassembled WGS sequence"/>
</dbReference>
<evidence type="ECO:0000256" key="3">
    <source>
        <dbReference type="ARBA" id="ARBA00022722"/>
    </source>
</evidence>
<dbReference type="PANTHER" id="PTHR34139:SF1">
    <property type="entry name" value="RNASE MJ1380-RELATED"/>
    <property type="match status" value="1"/>
</dbReference>
<dbReference type="GO" id="GO:0000166">
    <property type="term" value="F:nucleotide binding"/>
    <property type="evidence" value="ECO:0007669"/>
    <property type="project" value="UniProtKB-KW"/>
</dbReference>
<comment type="caution">
    <text evidence="6">The sequence shown here is derived from an EMBL/GenBank/DDBJ whole genome shotgun (WGS) entry which is preliminary data.</text>
</comment>
<sequence length="116" mass="13260">MKRAVAKEYLHLDQRLKQIALYTERGVESYAEPLVQDACDALLMRIGEAANRLSRLDEPDPASVPWHRVVSMRNWLIHGYDVIDRELVWQTISVALPTLNKDLAERISVAHRVVGT</sequence>
<evidence type="ECO:0000256" key="1">
    <source>
        <dbReference type="ARBA" id="ARBA00022553"/>
    </source>
</evidence>
<keyword evidence="7" id="KW-1185">Reference proteome</keyword>
<accession>A0A4Y4DJI2</accession>
<keyword evidence="4" id="KW-0547">Nucleotide-binding</keyword>
<evidence type="ECO:0000313" key="6">
    <source>
        <dbReference type="EMBL" id="GED05469.1"/>
    </source>
</evidence>
<evidence type="ECO:0000313" key="7">
    <source>
        <dbReference type="Proteomes" id="UP000316612"/>
    </source>
</evidence>
<dbReference type="Pfam" id="PF01934">
    <property type="entry name" value="HepT-like"/>
    <property type="match status" value="1"/>
</dbReference>
<evidence type="ECO:0000256" key="5">
    <source>
        <dbReference type="ARBA" id="ARBA00022801"/>
    </source>
</evidence>
<keyword evidence="3" id="KW-0540">Nuclease</keyword>
<organism evidence="6 7">
    <name type="scientific">Glutamicibacter uratoxydans</name>
    <name type="common">Arthrobacter uratoxydans</name>
    <dbReference type="NCBI Taxonomy" id="43667"/>
    <lineage>
        <taxon>Bacteria</taxon>
        <taxon>Bacillati</taxon>
        <taxon>Actinomycetota</taxon>
        <taxon>Actinomycetes</taxon>
        <taxon>Micrococcales</taxon>
        <taxon>Micrococcaceae</taxon>
        <taxon>Glutamicibacter</taxon>
    </lineage>
</organism>
<dbReference type="InterPro" id="IPR051813">
    <property type="entry name" value="HepT_RNase_toxin"/>
</dbReference>
<evidence type="ECO:0000256" key="2">
    <source>
        <dbReference type="ARBA" id="ARBA00022649"/>
    </source>
</evidence>
<dbReference type="InterPro" id="IPR008201">
    <property type="entry name" value="HepT-like"/>
</dbReference>
<protein>
    <recommendedName>
        <fullName evidence="8">DUF86 domain-containing protein</fullName>
    </recommendedName>
</protein>
<dbReference type="RefSeq" id="WP_170184094.1">
    <property type="nucleotide sequence ID" value="NZ_BAAAJL010000008.1"/>
</dbReference>
<evidence type="ECO:0000256" key="4">
    <source>
        <dbReference type="ARBA" id="ARBA00022741"/>
    </source>
</evidence>
<gene>
    <name evidence="6" type="ORF">AUR04nite_10010</name>
</gene>
<keyword evidence="2" id="KW-1277">Toxin-antitoxin system</keyword>
<name>A0A4Y4DJI2_GLUUR</name>
<dbReference type="EMBL" id="BJNY01000005">
    <property type="protein sequence ID" value="GED05469.1"/>
    <property type="molecule type" value="Genomic_DNA"/>
</dbReference>